<dbReference type="KEGG" id="cdl:CDR20291_0513"/>
<proteinExistence type="predicted"/>
<gene>
    <name evidence="1" type="ordered locus">CDR20291_0513</name>
</gene>
<accession>A0A9R0CDG0</accession>
<dbReference type="Gene3D" id="3.40.50.300">
    <property type="entry name" value="P-loop containing nucleotide triphosphate hydrolases"/>
    <property type="match status" value="1"/>
</dbReference>
<sequence>MPENNNQLLEEITLLLNEGKVAINKAENQNLILILGGTGCGKSTAINYLAGCVMMEVEDEDTGISYIDCLDPVAEIGSGAVSQTLYPNIVNMRKPIEGMDAKLCDTAGFSDNRGVAHDISAAVSLGEVFKNSASICAVIVLIKKMQNSVKQEPCDFSHGRFRPEADILDSRLTKVLDLFQQLNMCLHKDNFRGSITFFISKSFLGRTEKQIYNVIKRKYEQLCENLDSNIEEKAWLFEELLKDNGKNIHLCKPLESDEREGLLKQVLELDEVKDKTSAFQYPISADARLVLDTLIKEIQNNIVSSLEDYVKAYTEDFISIIGSITMIQEIAKYDEVVKVFKNWLESTTTLTIERFINVLAKQSGLFLQDSCMELQNKIKGNLDIIDALSKYTEHGTGEILLPSVHMEFIIEKASKKIMEQNFIIIRKNLEKVLVSYEVQKQVFTLPNREKLMEVANKKDYVYSVSDFNSILTNVTVTQNEELEDSITRLSAYGEEGNEIIREFIGKYILNPFIVKTININDKKGIEIRALIPNLVISSVLEYFKNRKVDDNVSTFMFFAKDTIYMDDNLGMDFASEKNIILACNNLDVGSNVKINVSGKSGELVDSSMYGKNGEDGRDAGNIYLYIKEEIRNYRLTLIANGGNGSKGIDGKNGETGDSGSNGADAGYTSSFHGQMFKGYFAKGTSGKKGDKGGAGGNAGRGGNAGNKGNIYFISDSEEQKNRIINHCDITVKDGEAGPNGRPGSGGYGGSGGYHGYNTLSFSPSGIDKTVYYTGYFTSWDYKLDSIIKYHIEFSGGSWNEGKTGPAREYAEYGDRGDDGGFNAPNTKLSTAVSKVEENLIKEKYQGYCSEI</sequence>
<evidence type="ECO:0000313" key="1">
    <source>
        <dbReference type="EMBL" id="CBE02358.1"/>
    </source>
</evidence>
<protein>
    <submittedName>
        <fullName evidence="1">Uncharacterized protein</fullName>
    </submittedName>
</protein>
<name>A0A9R0CDG0_CLODR</name>
<evidence type="ECO:0000313" key="2">
    <source>
        <dbReference type="Proteomes" id="UP000002070"/>
    </source>
</evidence>
<organism evidence="1 2">
    <name type="scientific">Clostridioides difficile (strain R20291)</name>
    <name type="common">Peptoclostridium difficile</name>
    <dbReference type="NCBI Taxonomy" id="645463"/>
    <lineage>
        <taxon>Bacteria</taxon>
        <taxon>Bacillati</taxon>
        <taxon>Bacillota</taxon>
        <taxon>Clostridia</taxon>
        <taxon>Peptostreptococcales</taxon>
        <taxon>Peptostreptococcaceae</taxon>
        <taxon>Clostridioides</taxon>
    </lineage>
</organism>
<dbReference type="SUPFAM" id="SSF52540">
    <property type="entry name" value="P-loop containing nucleoside triphosphate hydrolases"/>
    <property type="match status" value="1"/>
</dbReference>
<dbReference type="InterPro" id="IPR027417">
    <property type="entry name" value="P-loop_NTPase"/>
</dbReference>
<reference evidence="1 2" key="1">
    <citation type="journal article" date="2009" name="Genome Biol.">
        <title>Comparative genome and phenotypic analysis of Clostridium difficile 027 strains provides insight into the evolution of a hypervirulent bacterium.</title>
        <authorList>
            <person name="Stabler R.A."/>
            <person name="He M."/>
            <person name="Dawson L."/>
            <person name="Martin M."/>
            <person name="Valiente E."/>
            <person name="Corton C."/>
            <person name="Lawley T.D."/>
            <person name="Sebaihia M."/>
            <person name="Quail M.A."/>
            <person name="Rose G."/>
            <person name="Gerding D.N."/>
            <person name="Gibert M."/>
            <person name="Popoff M.R."/>
            <person name="Parkhill J."/>
            <person name="Dougan G."/>
            <person name="Wren B.W."/>
        </authorList>
    </citation>
    <scope>NUCLEOTIDE SEQUENCE [LARGE SCALE GENOMIC DNA]</scope>
    <source>
        <strain evidence="1 2">R20291</strain>
    </source>
</reference>
<dbReference type="EMBL" id="FN545816">
    <property type="protein sequence ID" value="CBE02358.1"/>
    <property type="molecule type" value="Genomic_DNA"/>
</dbReference>
<dbReference type="Proteomes" id="UP000002070">
    <property type="component" value="Chromosome"/>
</dbReference>
<dbReference type="AlphaFoldDB" id="A0A9R0CDG0"/>